<keyword evidence="1" id="KW-0472">Membrane</keyword>
<dbReference type="AlphaFoldDB" id="A0AAQ3QPP3"/>
<dbReference type="GO" id="GO:0005227">
    <property type="term" value="F:calcium-activated cation channel activity"/>
    <property type="evidence" value="ECO:0007669"/>
    <property type="project" value="InterPro"/>
</dbReference>
<reference evidence="3 4" key="1">
    <citation type="submission" date="2023-10" db="EMBL/GenBank/DDBJ databases">
        <title>Chromosome-scale genome assembly provides insights into flower coloration mechanisms of Canna indica.</title>
        <authorList>
            <person name="Li C."/>
        </authorList>
    </citation>
    <scope>NUCLEOTIDE SEQUENCE [LARGE SCALE GENOMIC DNA]</scope>
    <source>
        <tissue evidence="3">Flower</tissue>
    </source>
</reference>
<protein>
    <submittedName>
        <fullName evidence="3">CSC1-like protein RXW8</fullName>
    </submittedName>
</protein>
<keyword evidence="4" id="KW-1185">Reference proteome</keyword>
<dbReference type="PANTHER" id="PTHR13018:SF117">
    <property type="entry name" value="CSC1-LIKE PROTEIN RXW8"/>
    <property type="match status" value="1"/>
</dbReference>
<sequence>MCVQLLNVYSTQYDSGGRMWPIVHNTTIFSLVLTQIIALGVFGMKKAPFSSTFTVPLIFITLLFNLYCKKNLYPIFKKFSAQDFIDMDREDELAGRMPEIHGQVLTAYSQQLPRQTLSQELCFDGAGFDDDADNQVRI</sequence>
<dbReference type="GO" id="GO:0005886">
    <property type="term" value="C:plasma membrane"/>
    <property type="evidence" value="ECO:0007669"/>
    <property type="project" value="TreeGrafter"/>
</dbReference>
<evidence type="ECO:0000259" key="2">
    <source>
        <dbReference type="Pfam" id="PF02714"/>
    </source>
</evidence>
<dbReference type="EMBL" id="CP136897">
    <property type="protein sequence ID" value="WOL16993.1"/>
    <property type="molecule type" value="Genomic_DNA"/>
</dbReference>
<feature type="domain" description="CSC1/OSCA1-like 7TM region" evidence="2">
    <location>
        <begin position="4"/>
        <end position="42"/>
    </location>
</feature>
<dbReference type="Pfam" id="PF02714">
    <property type="entry name" value="RSN1_7TM"/>
    <property type="match status" value="1"/>
</dbReference>
<dbReference type="PANTHER" id="PTHR13018">
    <property type="entry name" value="PROBABLE MEMBRANE PROTEIN DUF221-RELATED"/>
    <property type="match status" value="1"/>
</dbReference>
<keyword evidence="1" id="KW-1133">Transmembrane helix</keyword>
<keyword evidence="1" id="KW-0812">Transmembrane</keyword>
<evidence type="ECO:0000313" key="4">
    <source>
        <dbReference type="Proteomes" id="UP001327560"/>
    </source>
</evidence>
<feature type="transmembrane region" description="Helical" evidence="1">
    <location>
        <begin position="22"/>
        <end position="43"/>
    </location>
</feature>
<feature type="transmembrane region" description="Helical" evidence="1">
    <location>
        <begin position="49"/>
        <end position="68"/>
    </location>
</feature>
<proteinExistence type="predicted"/>
<evidence type="ECO:0000313" key="3">
    <source>
        <dbReference type="EMBL" id="WOL16993.1"/>
    </source>
</evidence>
<dbReference type="Proteomes" id="UP001327560">
    <property type="component" value="Chromosome 8"/>
</dbReference>
<accession>A0AAQ3QPP3</accession>
<organism evidence="3 4">
    <name type="scientific">Canna indica</name>
    <name type="common">Indian-shot</name>
    <dbReference type="NCBI Taxonomy" id="4628"/>
    <lineage>
        <taxon>Eukaryota</taxon>
        <taxon>Viridiplantae</taxon>
        <taxon>Streptophyta</taxon>
        <taxon>Embryophyta</taxon>
        <taxon>Tracheophyta</taxon>
        <taxon>Spermatophyta</taxon>
        <taxon>Magnoliopsida</taxon>
        <taxon>Liliopsida</taxon>
        <taxon>Zingiberales</taxon>
        <taxon>Cannaceae</taxon>
        <taxon>Canna</taxon>
    </lineage>
</organism>
<gene>
    <name evidence="3" type="ORF">Cni_G25781</name>
</gene>
<evidence type="ECO:0000256" key="1">
    <source>
        <dbReference type="SAM" id="Phobius"/>
    </source>
</evidence>
<dbReference type="InterPro" id="IPR003864">
    <property type="entry name" value="CSC1/OSCA1-like_7TM"/>
</dbReference>
<name>A0AAQ3QPP3_9LILI</name>
<dbReference type="InterPro" id="IPR045122">
    <property type="entry name" value="Csc1-like"/>
</dbReference>